<organism evidence="2 3">
    <name type="scientific">Candidatus Pristimantibacillus lignocellulolyticus</name>
    <dbReference type="NCBI Taxonomy" id="2994561"/>
    <lineage>
        <taxon>Bacteria</taxon>
        <taxon>Bacillati</taxon>
        <taxon>Bacillota</taxon>
        <taxon>Bacilli</taxon>
        <taxon>Bacillales</taxon>
        <taxon>Paenibacillaceae</taxon>
        <taxon>Candidatus Pristimantibacillus</taxon>
    </lineage>
</organism>
<evidence type="ECO:0000313" key="3">
    <source>
        <dbReference type="Proteomes" id="UP001056756"/>
    </source>
</evidence>
<evidence type="ECO:0000259" key="1">
    <source>
        <dbReference type="Pfam" id="PF00557"/>
    </source>
</evidence>
<dbReference type="InterPro" id="IPR050659">
    <property type="entry name" value="Peptidase_M24B"/>
</dbReference>
<dbReference type="EMBL" id="CP097899">
    <property type="protein sequence ID" value="URN93821.1"/>
    <property type="molecule type" value="Genomic_DNA"/>
</dbReference>
<name>A0A9J6ZCI7_9BACL</name>
<dbReference type="SUPFAM" id="SSF55920">
    <property type="entry name" value="Creatinase/aminopeptidase"/>
    <property type="match status" value="1"/>
</dbReference>
<dbReference type="InterPro" id="IPR000994">
    <property type="entry name" value="Pept_M24"/>
</dbReference>
<keyword evidence="2" id="KW-0645">Protease</keyword>
<dbReference type="InterPro" id="IPR036005">
    <property type="entry name" value="Creatinase/aminopeptidase-like"/>
</dbReference>
<gene>
    <name evidence="2" type="ORF">NAG76_18615</name>
</gene>
<protein>
    <submittedName>
        <fullName evidence="2">Aminopeptidase P family protein</fullName>
    </submittedName>
</protein>
<keyword evidence="2" id="KW-0378">Hydrolase</keyword>
<proteinExistence type="predicted"/>
<accession>A0A9J6ZCI7</accession>
<reference evidence="2" key="1">
    <citation type="submission" date="2022-05" db="EMBL/GenBank/DDBJ databases">
        <title>Novel bacterial taxa in a minimal lignocellulolytic consortium and its capacity to transform plastics disclosed by genome-resolved metagenomics.</title>
        <authorList>
            <person name="Rodriguez C.A.D."/>
            <person name="Diaz-Garcia L."/>
            <person name="Herrera K."/>
            <person name="Tarazona N.A."/>
            <person name="Sproer C."/>
            <person name="Overmann J."/>
            <person name="Jimenez D.J."/>
        </authorList>
    </citation>
    <scope>NUCLEOTIDE SEQUENCE</scope>
    <source>
        <strain evidence="2">MAG5</strain>
    </source>
</reference>
<dbReference type="KEGG" id="plig:NAG76_18615"/>
<dbReference type="Proteomes" id="UP001056756">
    <property type="component" value="Chromosome"/>
</dbReference>
<dbReference type="GO" id="GO:0004177">
    <property type="term" value="F:aminopeptidase activity"/>
    <property type="evidence" value="ECO:0007669"/>
    <property type="project" value="UniProtKB-KW"/>
</dbReference>
<keyword evidence="2" id="KW-0031">Aminopeptidase</keyword>
<sequence length="210" mass="24143">MRLIKSIDAQELAIVACQNSKQYLKPGISEKEFADKCEEIMRSLGAESLWYPMLVNFNENTIFCTRGDHLPSEEVYLKVNDIVLVDYSPMLNGMWGDYSETILVGKNEEFQKLIEDAKQIFELTYEFSNKVNTVGELFEFCTELIEHKGYTLLDPNGNIGHTIENFSNHDKRIYIYPENNDLSLKGKKWAIEPHIGKNGYGAKFENVIVL</sequence>
<evidence type="ECO:0000313" key="2">
    <source>
        <dbReference type="EMBL" id="URN93821.1"/>
    </source>
</evidence>
<dbReference type="PANTHER" id="PTHR46112:SF2">
    <property type="entry name" value="XAA-PRO AMINOPEPTIDASE P-RELATED"/>
    <property type="match status" value="1"/>
</dbReference>
<dbReference type="PANTHER" id="PTHR46112">
    <property type="entry name" value="AMINOPEPTIDASE"/>
    <property type="match status" value="1"/>
</dbReference>
<feature type="domain" description="Peptidase M24" evidence="1">
    <location>
        <begin position="9"/>
        <end position="209"/>
    </location>
</feature>
<dbReference type="AlphaFoldDB" id="A0A9J6ZCI7"/>
<dbReference type="Gene3D" id="3.90.230.10">
    <property type="entry name" value="Creatinase/methionine aminopeptidase superfamily"/>
    <property type="match status" value="1"/>
</dbReference>
<dbReference type="Pfam" id="PF00557">
    <property type="entry name" value="Peptidase_M24"/>
    <property type="match status" value="1"/>
</dbReference>